<dbReference type="EMBL" id="ML994650">
    <property type="protein sequence ID" value="KAF2181967.1"/>
    <property type="molecule type" value="Genomic_DNA"/>
</dbReference>
<sequence>MRAVIKESVMTHLQFNNGLSMASVLLGRRVQSTILNRVLIRVIQETHSPTRRDFIQLPLKPKADANWNTASSFTSAAASDDAEVFEEMLSSGPNLRIIVPTLIETIASSSSMKENHLVKYLQLCFLKRSGGSDALNDLTPFCPWRCFHKELSWYSFCCKMVAQLAVGPAAVSSRAAKTRLFKHYFGLFVGPKRRLGTWSSLLSSRLEVRSKRTVEVMKQQKGVGVKPSFIYLMRAVKSTIDQDYIKEERRLPNYAFVAATREGTGTTGFVELLKWLHKRTTSYRRCTRTILARGVGVAANTPPTKRNRRELVGHQTRLTNSNFSLSANGSAGKEQKQARDEQALCRRQIFELKHTADVENRRLLFKEHRLASSLRSIREVGEAENGAVAQRNRMAIEHGEAAGRQQRRLKDAERCDEIQHNRRFTEQRAAATEARLLTVREQVERARNRNLKSIAAQDQSNKTTQWSSGDVDSEIGFRLEYF</sequence>
<evidence type="ECO:0000313" key="1">
    <source>
        <dbReference type="EMBL" id="KAF2181967.1"/>
    </source>
</evidence>
<proteinExistence type="predicted"/>
<gene>
    <name evidence="1" type="ORF">K469DRAFT_691585</name>
</gene>
<keyword evidence="2" id="KW-1185">Reference proteome</keyword>
<organism evidence="1 2">
    <name type="scientific">Zopfia rhizophila CBS 207.26</name>
    <dbReference type="NCBI Taxonomy" id="1314779"/>
    <lineage>
        <taxon>Eukaryota</taxon>
        <taxon>Fungi</taxon>
        <taxon>Dikarya</taxon>
        <taxon>Ascomycota</taxon>
        <taxon>Pezizomycotina</taxon>
        <taxon>Dothideomycetes</taxon>
        <taxon>Dothideomycetes incertae sedis</taxon>
        <taxon>Zopfiaceae</taxon>
        <taxon>Zopfia</taxon>
    </lineage>
</organism>
<accession>A0A6A6DQS6</accession>
<protein>
    <submittedName>
        <fullName evidence="1">Uncharacterized protein</fullName>
    </submittedName>
</protein>
<evidence type="ECO:0000313" key="2">
    <source>
        <dbReference type="Proteomes" id="UP000800200"/>
    </source>
</evidence>
<name>A0A6A6DQS6_9PEZI</name>
<reference evidence="1" key="1">
    <citation type="journal article" date="2020" name="Stud. Mycol.">
        <title>101 Dothideomycetes genomes: a test case for predicting lifestyles and emergence of pathogens.</title>
        <authorList>
            <person name="Haridas S."/>
            <person name="Albert R."/>
            <person name="Binder M."/>
            <person name="Bloem J."/>
            <person name="Labutti K."/>
            <person name="Salamov A."/>
            <person name="Andreopoulos B."/>
            <person name="Baker S."/>
            <person name="Barry K."/>
            <person name="Bills G."/>
            <person name="Bluhm B."/>
            <person name="Cannon C."/>
            <person name="Castanera R."/>
            <person name="Culley D."/>
            <person name="Daum C."/>
            <person name="Ezra D."/>
            <person name="Gonzalez J."/>
            <person name="Henrissat B."/>
            <person name="Kuo A."/>
            <person name="Liang C."/>
            <person name="Lipzen A."/>
            <person name="Lutzoni F."/>
            <person name="Magnuson J."/>
            <person name="Mondo S."/>
            <person name="Nolan M."/>
            <person name="Ohm R."/>
            <person name="Pangilinan J."/>
            <person name="Park H.-J."/>
            <person name="Ramirez L."/>
            <person name="Alfaro M."/>
            <person name="Sun H."/>
            <person name="Tritt A."/>
            <person name="Yoshinaga Y."/>
            <person name="Zwiers L.-H."/>
            <person name="Turgeon B."/>
            <person name="Goodwin S."/>
            <person name="Spatafora J."/>
            <person name="Crous P."/>
            <person name="Grigoriev I."/>
        </authorList>
    </citation>
    <scope>NUCLEOTIDE SEQUENCE</scope>
    <source>
        <strain evidence="1">CBS 207.26</strain>
    </source>
</reference>
<dbReference type="AlphaFoldDB" id="A0A6A6DQS6"/>
<dbReference type="Proteomes" id="UP000800200">
    <property type="component" value="Unassembled WGS sequence"/>
</dbReference>